<keyword evidence="1" id="KW-0614">Plasmid</keyword>
<protein>
    <submittedName>
        <fullName evidence="1">Uncharacterized protein</fullName>
    </submittedName>
</protein>
<dbReference type="RefSeq" id="WP_088592786.1">
    <property type="nucleotide sequence ID" value="NZ_CP022047.2"/>
</dbReference>
<dbReference type="KEGG" id="sscu:CEP64_13830"/>
<organism evidence="1 2">
    <name type="scientific">Mammaliicoccus sciuri</name>
    <name type="common">Staphylococcus sciuri</name>
    <dbReference type="NCBI Taxonomy" id="1296"/>
    <lineage>
        <taxon>Bacteria</taxon>
        <taxon>Bacillati</taxon>
        <taxon>Bacillota</taxon>
        <taxon>Bacilli</taxon>
        <taxon>Bacillales</taxon>
        <taxon>Staphylococcaceae</taxon>
        <taxon>Mammaliicoccus</taxon>
    </lineage>
</organism>
<evidence type="ECO:0000313" key="1">
    <source>
        <dbReference type="EMBL" id="ASE35694.1"/>
    </source>
</evidence>
<reference evidence="2" key="1">
    <citation type="submission" date="2017-06" db="EMBL/GenBank/DDBJ databases">
        <title>FDA dAtabase for Regulatory Grade micrObial Sequences (FDA-ARGOS): Supporting development and validation of Infectious Disease Dx tests.</title>
        <authorList>
            <person name="Goldberg B."/>
            <person name="Campos J."/>
            <person name="Tallon L."/>
            <person name="Sadzewicz L."/>
            <person name="Sengamalay N."/>
            <person name="Ott S."/>
            <person name="Godinez A."/>
            <person name="Nagaraj S."/>
            <person name="Vavikolanu K."/>
            <person name="Nadendla S."/>
            <person name="George J."/>
            <person name="Geyer C."/>
            <person name="Sichtig H."/>
        </authorList>
    </citation>
    <scope>NUCLEOTIDE SEQUENCE [LARGE SCALE GENOMIC DNA]</scope>
    <source>
        <strain evidence="2">FDAARGOS_285</strain>
        <plasmid evidence="2">unnamed1</plasmid>
    </source>
</reference>
<sequence>MNKKDYTIIFNNNKVSLNDLIKNGYRFVLNDGTTYINIQDGFVIRRPLKNHNLTYVKEFVSLCEIKDLVRAVYDIHGQLIYKKNKHSGQLNSLTFVPKKTYKQKLKKRKFETL</sequence>
<name>A0AAI8DL19_MAMSC</name>
<evidence type="ECO:0000313" key="2">
    <source>
        <dbReference type="Proteomes" id="UP000197058"/>
    </source>
</evidence>
<accession>A0AAI8DL19</accession>
<proteinExistence type="predicted"/>
<dbReference type="EMBL" id="CP022047">
    <property type="protein sequence ID" value="ASE35694.1"/>
    <property type="molecule type" value="Genomic_DNA"/>
</dbReference>
<gene>
    <name evidence="1" type="ORF">CEP64_13830</name>
</gene>
<dbReference type="Proteomes" id="UP000197058">
    <property type="component" value="Plasmid unnamed1"/>
</dbReference>
<dbReference type="AlphaFoldDB" id="A0AAI8DL19"/>
<geneLocation type="plasmid" evidence="1 2">
    <name>unnamed1</name>
</geneLocation>